<dbReference type="PANTHER" id="PTHR32322:SF18">
    <property type="entry name" value="S-ADENOSYLMETHIONINE_S-ADENOSYLHOMOCYSTEINE TRANSPORTER"/>
    <property type="match status" value="1"/>
</dbReference>
<protein>
    <submittedName>
        <fullName evidence="10">DMT family transporter</fullName>
    </submittedName>
</protein>
<reference evidence="11 12" key="1">
    <citation type="submission" date="2018-08" db="EMBL/GenBank/DDBJ databases">
        <title>A genome reference for cultivated species of the human gut microbiota.</title>
        <authorList>
            <person name="Zou Y."/>
            <person name="Xue W."/>
            <person name="Luo G."/>
        </authorList>
    </citation>
    <scope>NUCLEOTIDE SEQUENCE [LARGE SCALE GENOMIC DNA]</scope>
    <source>
        <strain evidence="10 11">AF36-1BH</strain>
        <strain evidence="9 12">AF42-21</strain>
    </source>
</reference>
<dbReference type="SUPFAM" id="SSF103481">
    <property type="entry name" value="Multidrug resistance efflux transporter EmrE"/>
    <property type="match status" value="2"/>
</dbReference>
<feature type="domain" description="EamA" evidence="8">
    <location>
        <begin position="151"/>
        <end position="287"/>
    </location>
</feature>
<evidence type="ECO:0000313" key="11">
    <source>
        <dbReference type="Proteomes" id="UP000283325"/>
    </source>
</evidence>
<evidence type="ECO:0000313" key="12">
    <source>
        <dbReference type="Proteomes" id="UP000284152"/>
    </source>
</evidence>
<dbReference type="AlphaFoldDB" id="A0A415MWT4"/>
<keyword evidence="4 7" id="KW-0812">Transmembrane</keyword>
<keyword evidence="3" id="KW-1003">Cell membrane</keyword>
<feature type="transmembrane region" description="Helical" evidence="7">
    <location>
        <begin position="95"/>
        <end position="115"/>
    </location>
</feature>
<dbReference type="GO" id="GO:0005886">
    <property type="term" value="C:plasma membrane"/>
    <property type="evidence" value="ECO:0007669"/>
    <property type="project" value="UniProtKB-SubCell"/>
</dbReference>
<evidence type="ECO:0000313" key="10">
    <source>
        <dbReference type="EMBL" id="RHL86641.1"/>
    </source>
</evidence>
<feature type="transmembrane region" description="Helical" evidence="7">
    <location>
        <begin position="12"/>
        <end position="31"/>
    </location>
</feature>
<dbReference type="RefSeq" id="WP_117657730.1">
    <property type="nucleotide sequence ID" value="NZ_JAQDGW010000030.1"/>
</dbReference>
<dbReference type="Proteomes" id="UP000283325">
    <property type="component" value="Unassembled WGS sequence"/>
</dbReference>
<evidence type="ECO:0000256" key="2">
    <source>
        <dbReference type="ARBA" id="ARBA00007362"/>
    </source>
</evidence>
<keyword evidence="5 7" id="KW-1133">Transmembrane helix</keyword>
<evidence type="ECO:0000256" key="6">
    <source>
        <dbReference type="ARBA" id="ARBA00023136"/>
    </source>
</evidence>
<sequence length="291" mass="32060">MKREHQVTGHIAAIVTCLIWGTTFVSTKVLLQDFGPVDLLFSRFLLGYFTLWLMRPKKLRTEKGQEIIFVGAGLCGVCLYYLFENIALTYTQASNVSVIVSTAPLFVTIMAHFFLKEEKLQKYFFFGFVCAIAGIILLSFGGGENVSINLIGDLLCVAGSFVWGAYSILIKKISGFGYNVIQTTRRVFFYGLMFMIPILIGSGAKFHSSAYTKPLNLANLLYLGIGACAVCFVTWNYAVKMLGAIKTSAYIYAIPVITIVVSVIILHEKVTPFMLGGTALTVLGLVISEKK</sequence>
<evidence type="ECO:0000313" key="9">
    <source>
        <dbReference type="EMBL" id="RHK63615.1"/>
    </source>
</evidence>
<comment type="caution">
    <text evidence="10">The sequence shown here is derived from an EMBL/GenBank/DDBJ whole genome shotgun (WGS) entry which is preliminary data.</text>
</comment>
<evidence type="ECO:0000256" key="7">
    <source>
        <dbReference type="SAM" id="Phobius"/>
    </source>
</evidence>
<dbReference type="Pfam" id="PF00892">
    <property type="entry name" value="EamA"/>
    <property type="match status" value="2"/>
</dbReference>
<feature type="transmembrane region" description="Helical" evidence="7">
    <location>
        <begin position="37"/>
        <end position="54"/>
    </location>
</feature>
<dbReference type="Proteomes" id="UP000284152">
    <property type="component" value="Unassembled WGS sequence"/>
</dbReference>
<evidence type="ECO:0000256" key="1">
    <source>
        <dbReference type="ARBA" id="ARBA00004651"/>
    </source>
</evidence>
<organism evidence="10 11">
    <name type="scientific">Dorea formicigenerans</name>
    <dbReference type="NCBI Taxonomy" id="39486"/>
    <lineage>
        <taxon>Bacteria</taxon>
        <taxon>Bacillati</taxon>
        <taxon>Bacillota</taxon>
        <taxon>Clostridia</taxon>
        <taxon>Lachnospirales</taxon>
        <taxon>Lachnospiraceae</taxon>
        <taxon>Dorea</taxon>
    </lineage>
</organism>
<dbReference type="InterPro" id="IPR000620">
    <property type="entry name" value="EamA_dom"/>
</dbReference>
<feature type="transmembrane region" description="Helical" evidence="7">
    <location>
        <begin position="146"/>
        <end position="166"/>
    </location>
</feature>
<name>A0A415MWT4_9FIRM</name>
<dbReference type="Gene3D" id="1.10.3730.20">
    <property type="match status" value="1"/>
</dbReference>
<feature type="domain" description="EamA" evidence="8">
    <location>
        <begin position="8"/>
        <end position="139"/>
    </location>
</feature>
<dbReference type="EMBL" id="QRPD01000010">
    <property type="protein sequence ID" value="RHL86641.1"/>
    <property type="molecule type" value="Genomic_DNA"/>
</dbReference>
<feature type="transmembrane region" description="Helical" evidence="7">
    <location>
        <begin position="187"/>
        <end position="208"/>
    </location>
</feature>
<feature type="transmembrane region" description="Helical" evidence="7">
    <location>
        <begin position="220"/>
        <end position="237"/>
    </location>
</feature>
<dbReference type="InterPro" id="IPR037185">
    <property type="entry name" value="EmrE-like"/>
</dbReference>
<proteinExistence type="inferred from homology"/>
<evidence type="ECO:0000256" key="4">
    <source>
        <dbReference type="ARBA" id="ARBA00022692"/>
    </source>
</evidence>
<dbReference type="InterPro" id="IPR050638">
    <property type="entry name" value="AA-Vitamin_Transporters"/>
</dbReference>
<feature type="transmembrane region" description="Helical" evidence="7">
    <location>
        <begin position="122"/>
        <end position="140"/>
    </location>
</feature>
<feature type="transmembrane region" description="Helical" evidence="7">
    <location>
        <begin position="272"/>
        <end position="288"/>
    </location>
</feature>
<gene>
    <name evidence="9" type="ORF">DW054_08045</name>
    <name evidence="10" type="ORF">DWZ98_11690</name>
</gene>
<dbReference type="EMBL" id="QRNS01000010">
    <property type="protein sequence ID" value="RHK63615.1"/>
    <property type="molecule type" value="Genomic_DNA"/>
</dbReference>
<dbReference type="PANTHER" id="PTHR32322">
    <property type="entry name" value="INNER MEMBRANE TRANSPORTER"/>
    <property type="match status" value="1"/>
</dbReference>
<evidence type="ECO:0000256" key="5">
    <source>
        <dbReference type="ARBA" id="ARBA00022989"/>
    </source>
</evidence>
<keyword evidence="6 7" id="KW-0472">Membrane</keyword>
<comment type="subcellular location">
    <subcellularLocation>
        <location evidence="1">Cell membrane</location>
        <topology evidence="1">Multi-pass membrane protein</topology>
    </subcellularLocation>
</comment>
<feature type="transmembrane region" description="Helical" evidence="7">
    <location>
        <begin position="66"/>
        <end position="83"/>
    </location>
</feature>
<feature type="transmembrane region" description="Helical" evidence="7">
    <location>
        <begin position="249"/>
        <end position="266"/>
    </location>
</feature>
<comment type="similarity">
    <text evidence="2">Belongs to the EamA transporter family.</text>
</comment>
<evidence type="ECO:0000259" key="8">
    <source>
        <dbReference type="Pfam" id="PF00892"/>
    </source>
</evidence>
<evidence type="ECO:0000256" key="3">
    <source>
        <dbReference type="ARBA" id="ARBA00022475"/>
    </source>
</evidence>
<accession>A0A415MWT4</accession>